<reference evidence="2 3" key="1">
    <citation type="submission" date="2018-08" db="EMBL/GenBank/DDBJ databases">
        <title>Recombination of ecologically and evolutionarily significant loci maintains genetic cohesion in the Pseudomonas syringae species complex.</title>
        <authorList>
            <person name="Dillon M."/>
            <person name="Thakur S."/>
            <person name="Almeida R.N.D."/>
            <person name="Weir B.S."/>
            <person name="Guttman D.S."/>
        </authorList>
    </citation>
    <scope>NUCLEOTIDE SEQUENCE [LARGE SCALE GENOMIC DNA]</scope>
    <source>
        <strain evidence="2 3">ICMP 2788</strain>
    </source>
</reference>
<dbReference type="RefSeq" id="WP_004417532.1">
    <property type="nucleotide sequence ID" value="NZ_QJTX01000004.1"/>
</dbReference>
<feature type="compositionally biased region" description="Basic and acidic residues" evidence="1">
    <location>
        <begin position="58"/>
        <end position="67"/>
    </location>
</feature>
<feature type="region of interest" description="Disordered" evidence="1">
    <location>
        <begin position="1"/>
        <end position="37"/>
    </location>
</feature>
<name>A0A3M2WEZ7_PSESJ</name>
<dbReference type="GeneID" id="77278626"/>
<accession>A0A3M2WEZ7</accession>
<proteinExistence type="predicted"/>
<dbReference type="AlphaFoldDB" id="A0A3M2WEZ7"/>
<protein>
    <submittedName>
        <fullName evidence="2">Uncharacterized protein</fullName>
    </submittedName>
</protein>
<evidence type="ECO:0000313" key="2">
    <source>
        <dbReference type="EMBL" id="RMO25218.1"/>
    </source>
</evidence>
<organism evidence="2 3">
    <name type="scientific">Pseudomonas syringae pv. pisi</name>
    <dbReference type="NCBI Taxonomy" id="59510"/>
    <lineage>
        <taxon>Bacteria</taxon>
        <taxon>Pseudomonadati</taxon>
        <taxon>Pseudomonadota</taxon>
        <taxon>Gammaproteobacteria</taxon>
        <taxon>Pseudomonadales</taxon>
        <taxon>Pseudomonadaceae</taxon>
        <taxon>Pseudomonas</taxon>
        <taxon>Pseudomonas syringae</taxon>
    </lineage>
</organism>
<comment type="caution">
    <text evidence="2">The sequence shown here is derived from an EMBL/GenBank/DDBJ whole genome shotgun (WGS) entry which is preliminary data.</text>
</comment>
<sequence length="161" mass="16978">MNISTPLSGFSAAPIAVTGPDTAKVADESLESSSQPVAVVPAEGVKVSLSDAGIQKSANEKKPKSNDDIESSGLPNQTQKTLKMIRELKQKIEEKQQELQKVAADQNMDPTIKKTRLGSLLAAIATLTAGLATANNALTKQAREGKLSDDQLQQAQQLAAK</sequence>
<feature type="region of interest" description="Disordered" evidence="1">
    <location>
        <begin position="50"/>
        <end position="80"/>
    </location>
</feature>
<dbReference type="EMBL" id="RBPQ01000190">
    <property type="protein sequence ID" value="RMO25218.1"/>
    <property type="molecule type" value="Genomic_DNA"/>
</dbReference>
<gene>
    <name evidence="2" type="ORF">ALQ44_02835</name>
</gene>
<evidence type="ECO:0000256" key="1">
    <source>
        <dbReference type="SAM" id="MobiDB-lite"/>
    </source>
</evidence>
<evidence type="ECO:0000313" key="3">
    <source>
        <dbReference type="Proteomes" id="UP000276886"/>
    </source>
</evidence>
<dbReference type="Proteomes" id="UP000276886">
    <property type="component" value="Unassembled WGS sequence"/>
</dbReference>